<dbReference type="Proteomes" id="UP000287756">
    <property type="component" value="Chromosome"/>
</dbReference>
<feature type="transmembrane region" description="Helical" evidence="6">
    <location>
        <begin position="199"/>
        <end position="218"/>
    </location>
</feature>
<feature type="transmembrane region" description="Helical" evidence="6">
    <location>
        <begin position="95"/>
        <end position="115"/>
    </location>
</feature>
<evidence type="ECO:0000313" key="8">
    <source>
        <dbReference type="EMBL" id="QAS52472.1"/>
    </source>
</evidence>
<dbReference type="PANTHER" id="PTHR43759">
    <property type="entry name" value="TREHALOSE TRANSPORT SYSTEM PERMEASE PROTEIN SUGA"/>
    <property type="match status" value="1"/>
</dbReference>
<feature type="transmembrane region" description="Helical" evidence="6">
    <location>
        <begin position="250"/>
        <end position="273"/>
    </location>
</feature>
<feature type="transmembrane region" description="Helical" evidence="6">
    <location>
        <begin position="54"/>
        <end position="75"/>
    </location>
</feature>
<evidence type="ECO:0000256" key="6">
    <source>
        <dbReference type="RuleBase" id="RU363032"/>
    </source>
</evidence>
<evidence type="ECO:0000256" key="1">
    <source>
        <dbReference type="ARBA" id="ARBA00004141"/>
    </source>
</evidence>
<reference evidence="8 9" key="1">
    <citation type="submission" date="2018-01" db="EMBL/GenBank/DDBJ databases">
        <title>The whole genome sequencing and assembly of Halobacillus litoralis ERB031 strain.</title>
        <authorList>
            <person name="Lee S.-J."/>
            <person name="Park M.-K."/>
            <person name="Kim J.-Y."/>
            <person name="Lee Y.-J."/>
            <person name="Yi H."/>
            <person name="Bahn Y.-S."/>
            <person name="Kim J.F."/>
            <person name="Lee D.-W."/>
        </authorList>
    </citation>
    <scope>NUCLEOTIDE SEQUENCE [LARGE SCALE GENOMIC DNA]</scope>
    <source>
        <strain evidence="8 9">ERB 031</strain>
    </source>
</reference>
<name>A0A410MCK7_9BACI</name>
<keyword evidence="4 6" id="KW-1133">Transmembrane helix</keyword>
<comment type="similarity">
    <text evidence="6">Belongs to the binding-protein-dependent transport system permease family.</text>
</comment>
<dbReference type="EMBL" id="CP026118">
    <property type="protein sequence ID" value="QAS52472.1"/>
    <property type="molecule type" value="Genomic_DNA"/>
</dbReference>
<organism evidence="8 9">
    <name type="scientific">Halobacillus litoralis</name>
    <dbReference type="NCBI Taxonomy" id="45668"/>
    <lineage>
        <taxon>Bacteria</taxon>
        <taxon>Bacillati</taxon>
        <taxon>Bacillota</taxon>
        <taxon>Bacilli</taxon>
        <taxon>Bacillales</taxon>
        <taxon>Bacillaceae</taxon>
        <taxon>Halobacillus</taxon>
    </lineage>
</organism>
<dbReference type="PANTHER" id="PTHR43759:SF1">
    <property type="entry name" value="GLUCOSE IMPORT SYSTEM PERMEASE PROTEIN GLCT"/>
    <property type="match status" value="1"/>
</dbReference>
<evidence type="ECO:0000313" key="9">
    <source>
        <dbReference type="Proteomes" id="UP000287756"/>
    </source>
</evidence>
<dbReference type="GO" id="GO:0005886">
    <property type="term" value="C:plasma membrane"/>
    <property type="evidence" value="ECO:0007669"/>
    <property type="project" value="UniProtKB-SubCell"/>
</dbReference>
<dbReference type="KEGG" id="hli:HLI_09705"/>
<dbReference type="Pfam" id="PF00528">
    <property type="entry name" value="BPD_transp_1"/>
    <property type="match status" value="1"/>
</dbReference>
<dbReference type="InterPro" id="IPR035906">
    <property type="entry name" value="MetI-like_sf"/>
</dbReference>
<dbReference type="SUPFAM" id="SSF161098">
    <property type="entry name" value="MetI-like"/>
    <property type="match status" value="1"/>
</dbReference>
<evidence type="ECO:0000256" key="5">
    <source>
        <dbReference type="ARBA" id="ARBA00023136"/>
    </source>
</evidence>
<dbReference type="RefSeq" id="WP_128524759.1">
    <property type="nucleotide sequence ID" value="NZ_CP026118.1"/>
</dbReference>
<dbReference type="Gene3D" id="1.10.3720.10">
    <property type="entry name" value="MetI-like"/>
    <property type="match status" value="1"/>
</dbReference>
<dbReference type="OrthoDB" id="9785836at2"/>
<dbReference type="PROSITE" id="PS50928">
    <property type="entry name" value="ABC_TM1"/>
    <property type="match status" value="1"/>
</dbReference>
<gene>
    <name evidence="8" type="ORF">HLI_09705</name>
</gene>
<evidence type="ECO:0000256" key="4">
    <source>
        <dbReference type="ARBA" id="ARBA00022989"/>
    </source>
</evidence>
<dbReference type="GO" id="GO:0055085">
    <property type="term" value="P:transmembrane transport"/>
    <property type="evidence" value="ECO:0007669"/>
    <property type="project" value="InterPro"/>
</dbReference>
<protein>
    <submittedName>
        <fullName evidence="8">ABC transporter permease</fullName>
    </submittedName>
</protein>
<evidence type="ECO:0000256" key="3">
    <source>
        <dbReference type="ARBA" id="ARBA00022692"/>
    </source>
</evidence>
<keyword evidence="3 6" id="KW-0812">Transmembrane</keyword>
<feature type="transmembrane region" description="Helical" evidence="6">
    <location>
        <begin position="147"/>
        <end position="169"/>
    </location>
</feature>
<proteinExistence type="inferred from homology"/>
<keyword evidence="5 6" id="KW-0472">Membrane</keyword>
<evidence type="ECO:0000256" key="2">
    <source>
        <dbReference type="ARBA" id="ARBA00022448"/>
    </source>
</evidence>
<comment type="subcellular location">
    <subcellularLocation>
        <location evidence="6">Cell membrane</location>
        <topology evidence="6">Multi-pass membrane protein</topology>
    </subcellularLocation>
    <subcellularLocation>
        <location evidence="1">Membrane</location>
        <topology evidence="1">Multi-pass membrane protein</topology>
    </subcellularLocation>
</comment>
<sequence>MKSFKNKNYYLFIPAVLFLTLPLYGFMNAIFHSLQTGEDWTFDYYAQLLQSDRFITSLWFSIRTALIATVISLIIGLSITRHFHGYLEKNAPRLLVWLPMLFPHFVWGYMVILLLSETGLAAQISVLTGVLPDTEAFPILTRDPNGIGIIITYVWKEIPLVILMLFPIYASIDPDYYDLVDTLGGNGWRRFSAVELPHLLPVLIETFLIVFSFTLSAYEVPALLGTTFPEMISVLGYEWFYGSSWDDRPLAFAAMVSVSIMLLISAGIGYLYLNKNRWKAMRGGR</sequence>
<dbReference type="InterPro" id="IPR052730">
    <property type="entry name" value="Sugar_ABC_transporter"/>
</dbReference>
<dbReference type="AlphaFoldDB" id="A0A410MCK7"/>
<dbReference type="CDD" id="cd06261">
    <property type="entry name" value="TM_PBP2"/>
    <property type="match status" value="1"/>
</dbReference>
<dbReference type="InterPro" id="IPR000515">
    <property type="entry name" value="MetI-like"/>
</dbReference>
<accession>A0A410MCK7</accession>
<evidence type="ECO:0000259" key="7">
    <source>
        <dbReference type="PROSITE" id="PS50928"/>
    </source>
</evidence>
<feature type="transmembrane region" description="Helical" evidence="6">
    <location>
        <begin position="9"/>
        <end position="34"/>
    </location>
</feature>
<feature type="domain" description="ABC transmembrane type-1" evidence="7">
    <location>
        <begin position="54"/>
        <end position="273"/>
    </location>
</feature>
<keyword evidence="2 6" id="KW-0813">Transport</keyword>